<dbReference type="Pfam" id="PF13516">
    <property type="entry name" value="LRR_6"/>
    <property type="match status" value="1"/>
</dbReference>
<dbReference type="InterPro" id="IPR041245">
    <property type="entry name" value="CARMIL_PH"/>
</dbReference>
<evidence type="ECO:0000313" key="2">
    <source>
        <dbReference type="EMBL" id="VDD93574.1"/>
    </source>
</evidence>
<dbReference type="GO" id="GO:0016477">
    <property type="term" value="P:cell migration"/>
    <property type="evidence" value="ECO:0007669"/>
    <property type="project" value="TreeGrafter"/>
</dbReference>
<dbReference type="SMART" id="SM00368">
    <property type="entry name" value="LRR_RI"/>
    <property type="match status" value="2"/>
</dbReference>
<dbReference type="Proteomes" id="UP000274131">
    <property type="component" value="Unassembled WGS sequence"/>
</dbReference>
<evidence type="ECO:0000313" key="3">
    <source>
        <dbReference type="Proteomes" id="UP000274131"/>
    </source>
</evidence>
<dbReference type="PANTHER" id="PTHR24112">
    <property type="entry name" value="LEUCINE-RICH REPEAT, ISOFORM F-RELATED"/>
    <property type="match status" value="1"/>
</dbReference>
<dbReference type="OrthoDB" id="18598at2759"/>
<name>A0A0N4VDZ3_ENTVE</name>
<evidence type="ECO:0000313" key="4">
    <source>
        <dbReference type="WBParaSite" id="EVEC_0000887301-mRNA-1"/>
    </source>
</evidence>
<dbReference type="GO" id="GO:0030027">
    <property type="term" value="C:lamellipodium"/>
    <property type="evidence" value="ECO:0007669"/>
    <property type="project" value="TreeGrafter"/>
</dbReference>
<dbReference type="InterPro" id="IPR011993">
    <property type="entry name" value="PH-like_dom_sf"/>
</dbReference>
<dbReference type="Pfam" id="PF17888">
    <property type="entry name" value="Carm_PH"/>
    <property type="match status" value="1"/>
</dbReference>
<proteinExistence type="predicted"/>
<dbReference type="Gene3D" id="2.30.29.30">
    <property type="entry name" value="Pleckstrin-homology domain (PH domain)/Phosphotyrosine-binding domain (PTB)"/>
    <property type="match status" value="1"/>
</dbReference>
<gene>
    <name evidence="2" type="ORF">EVEC_LOCUS8325</name>
</gene>
<dbReference type="InterPro" id="IPR001611">
    <property type="entry name" value="Leu-rich_rpt"/>
</dbReference>
<dbReference type="EMBL" id="UXUI01009370">
    <property type="protein sequence ID" value="VDD93574.1"/>
    <property type="molecule type" value="Genomic_DNA"/>
</dbReference>
<dbReference type="STRING" id="51028.A0A0N4VDZ3"/>
<protein>
    <submittedName>
        <fullName evidence="4">Carm_PH domain-containing protein</fullName>
    </submittedName>
</protein>
<organism evidence="4">
    <name type="scientific">Enterobius vermicularis</name>
    <name type="common">Human pinworm</name>
    <dbReference type="NCBI Taxonomy" id="51028"/>
    <lineage>
        <taxon>Eukaryota</taxon>
        <taxon>Metazoa</taxon>
        <taxon>Ecdysozoa</taxon>
        <taxon>Nematoda</taxon>
        <taxon>Chromadorea</taxon>
        <taxon>Rhabditida</taxon>
        <taxon>Spirurina</taxon>
        <taxon>Oxyuridomorpha</taxon>
        <taxon>Oxyuroidea</taxon>
        <taxon>Oxyuridae</taxon>
        <taxon>Enterobius</taxon>
    </lineage>
</organism>
<reference evidence="4" key="1">
    <citation type="submission" date="2017-02" db="UniProtKB">
        <authorList>
            <consortium name="WormBaseParasite"/>
        </authorList>
    </citation>
    <scope>IDENTIFICATION</scope>
</reference>
<dbReference type="GO" id="GO:0034315">
    <property type="term" value="P:regulation of Arp2/3 complex-mediated actin nucleation"/>
    <property type="evidence" value="ECO:0007669"/>
    <property type="project" value="TreeGrafter"/>
</dbReference>
<evidence type="ECO:0000259" key="1">
    <source>
        <dbReference type="Pfam" id="PF17888"/>
    </source>
</evidence>
<dbReference type="SUPFAM" id="SSF52047">
    <property type="entry name" value="RNI-like"/>
    <property type="match status" value="1"/>
</dbReference>
<reference evidence="2 3" key="2">
    <citation type="submission" date="2018-10" db="EMBL/GenBank/DDBJ databases">
        <authorList>
            <consortium name="Pathogen Informatics"/>
        </authorList>
    </citation>
    <scope>NUCLEOTIDE SEQUENCE [LARGE SCALE GENOMIC DNA]</scope>
</reference>
<accession>A0A0N4VDZ3</accession>
<dbReference type="GO" id="GO:0005886">
    <property type="term" value="C:plasma membrane"/>
    <property type="evidence" value="ECO:0007669"/>
    <property type="project" value="TreeGrafter"/>
</dbReference>
<dbReference type="Gene3D" id="3.80.10.10">
    <property type="entry name" value="Ribonuclease Inhibitor"/>
    <property type="match status" value="1"/>
</dbReference>
<sequence length="704" mass="78281">MSLSRTTLLELCSYVQEKCATVLGNKFWNCRCVIPADCGYKPDKLESRIFALSKFRFFILSGKSPQSLKIERSFHILYIRSVQVNGEKEVIVHSEVPSKELAMHLLKALKHYFPDLNKSLKSMMEITPCDYYERFESLPVSVPLLPCRSFRRSYAALCDYFDQPFREEVVWDIEKIYANHHLRVLRLEDFTHLLSRDLVPIVAVCQSSDYFTGVSVDGTKLTPDLVEVIVNVIKRSRVLKTLILRNCSLPRYTFSFLALNALLSKLSHLRSVTLSECGITEKTVNVIAAGLMQGIKPNDGLKEVQISCLDLSGNTIRDDVNDFLQFLSLCESLRSLNLSDTGFNIDKLWGTLRFGGLQLETLKLAGCQCNRRNKEGMQNMKEYFASAVGLKYIDFSNTVLGAEMLKHLLTGLATNQQLKPFRLVLDAMNEKGFLQTLEAGLSDIDASGISLRDDGLEANALGILNSCSLMPHLVHLDLSGANFTSLKRSTKHQGTLTSIVLALVKLFGDENSRLNDLILSDCRLGTHLSVLLNTLGVSSSLQYLDISGNEMGNFGARLLAKALQVNLSLRTLVVDRNQVTGDGYADIALSFCRNTTLTAFPYPINDASESLSRADRGRTLSALAEVFFQPTFSNKTGSSVKNTLKLFGHVDSPWKVMELSSKFADIVDSLPTIGDSTEPLDSQVEQVLNELEGKAITDAKVNLS</sequence>
<feature type="domain" description="CARMIL pleckstrin homology" evidence="1">
    <location>
        <begin position="30"/>
        <end position="114"/>
    </location>
</feature>
<keyword evidence="3" id="KW-1185">Reference proteome</keyword>
<dbReference type="InterPro" id="IPR051279">
    <property type="entry name" value="PP1-Reg/Actin-Interact_Protein"/>
</dbReference>
<dbReference type="PANTHER" id="PTHR24112:SF66">
    <property type="entry name" value="LEUCINE-RICH REPEAT, ISOFORM F"/>
    <property type="match status" value="1"/>
</dbReference>
<dbReference type="AlphaFoldDB" id="A0A0N4VDZ3"/>
<dbReference type="WBParaSite" id="EVEC_0000887301-mRNA-1">
    <property type="protein sequence ID" value="EVEC_0000887301-mRNA-1"/>
    <property type="gene ID" value="EVEC_0000887301"/>
</dbReference>
<dbReference type="InterPro" id="IPR032675">
    <property type="entry name" value="LRR_dom_sf"/>
</dbReference>